<reference evidence="5" key="1">
    <citation type="submission" date="2021-12" db="EMBL/GenBank/DDBJ databases">
        <authorList>
            <person name="Rodrigo-Torres L."/>
            <person name="Arahal R. D."/>
            <person name="Lucena T."/>
        </authorList>
    </citation>
    <scope>NUCLEOTIDE SEQUENCE</scope>
    <source>
        <strain evidence="5">CECT 8267</strain>
    </source>
</reference>
<keyword evidence="3 5" id="KW-0560">Oxidoreductase</keyword>
<dbReference type="Proteomes" id="UP000838100">
    <property type="component" value="Unassembled WGS sequence"/>
</dbReference>
<dbReference type="PANTHER" id="PTHR32303:SF4">
    <property type="entry name" value="QUINOPROTEIN GLUCOSE DEHYDROGENASE"/>
    <property type="match status" value="1"/>
</dbReference>
<dbReference type="GO" id="GO:0008876">
    <property type="term" value="F:quinoprotein glucose dehydrogenase activity"/>
    <property type="evidence" value="ECO:0007669"/>
    <property type="project" value="UniProtKB-EC"/>
</dbReference>
<dbReference type="SMART" id="SM00564">
    <property type="entry name" value="PQQ"/>
    <property type="match status" value="5"/>
</dbReference>
<accession>A0ABM9AHP7</accession>
<evidence type="ECO:0000313" key="6">
    <source>
        <dbReference type="Proteomes" id="UP000838100"/>
    </source>
</evidence>
<evidence type="ECO:0000256" key="3">
    <source>
        <dbReference type="ARBA" id="ARBA00023002"/>
    </source>
</evidence>
<dbReference type="RefSeq" id="WP_237445249.1">
    <property type="nucleotide sequence ID" value="NZ_CAKLPX010000003.1"/>
</dbReference>
<dbReference type="InterPro" id="IPR017511">
    <property type="entry name" value="PQQ_mDH"/>
</dbReference>
<comment type="caution">
    <text evidence="5">The sequence shown here is derived from an EMBL/GenBank/DDBJ whole genome shotgun (WGS) entry which is preliminary data.</text>
</comment>
<evidence type="ECO:0000256" key="2">
    <source>
        <dbReference type="ARBA" id="ARBA00008156"/>
    </source>
</evidence>
<dbReference type="EMBL" id="CAKLPX010000003">
    <property type="protein sequence ID" value="CAH0992567.1"/>
    <property type="molecule type" value="Genomic_DNA"/>
</dbReference>
<gene>
    <name evidence="5" type="primary">gcd</name>
    <name evidence="5" type="ORF">SIN8267_02700</name>
</gene>
<dbReference type="EC" id="1.1.5.2" evidence="5"/>
<dbReference type="Pfam" id="PF01011">
    <property type="entry name" value="PQQ"/>
    <property type="match status" value="1"/>
</dbReference>
<dbReference type="InterPro" id="IPR011047">
    <property type="entry name" value="Quinoprotein_ADH-like_sf"/>
</dbReference>
<feature type="domain" description="Pyrrolo-quinoline quinone repeat" evidence="4">
    <location>
        <begin position="46"/>
        <end position="642"/>
    </location>
</feature>
<organism evidence="5 6">
    <name type="scientific">Sinobacterium norvegicum</name>
    <dbReference type="NCBI Taxonomy" id="1641715"/>
    <lineage>
        <taxon>Bacteria</taxon>
        <taxon>Pseudomonadati</taxon>
        <taxon>Pseudomonadota</taxon>
        <taxon>Gammaproteobacteria</taxon>
        <taxon>Cellvibrionales</taxon>
        <taxon>Spongiibacteraceae</taxon>
        <taxon>Sinobacterium</taxon>
    </lineage>
</organism>
<proteinExistence type="inferred from homology"/>
<name>A0ABM9AHP7_9GAMM</name>
<comment type="cofactor">
    <cofactor evidence="1">
        <name>pyrroloquinoline quinone</name>
        <dbReference type="ChEBI" id="CHEBI:58442"/>
    </cofactor>
</comment>
<evidence type="ECO:0000259" key="4">
    <source>
        <dbReference type="Pfam" id="PF01011"/>
    </source>
</evidence>
<dbReference type="SUPFAM" id="SSF50998">
    <property type="entry name" value="Quinoprotein alcohol dehydrogenase-like"/>
    <property type="match status" value="1"/>
</dbReference>
<evidence type="ECO:0000313" key="5">
    <source>
        <dbReference type="EMBL" id="CAH0992567.1"/>
    </source>
</evidence>
<evidence type="ECO:0000256" key="1">
    <source>
        <dbReference type="ARBA" id="ARBA00001931"/>
    </source>
</evidence>
<comment type="similarity">
    <text evidence="2">Belongs to the bacterial PQQ dehydrogenase family.</text>
</comment>
<dbReference type="InterPro" id="IPR018391">
    <property type="entry name" value="PQQ_b-propeller_rpt"/>
</dbReference>
<dbReference type="PROSITE" id="PS51257">
    <property type="entry name" value="PROKAR_LIPOPROTEIN"/>
    <property type="match status" value="1"/>
</dbReference>
<dbReference type="PANTHER" id="PTHR32303">
    <property type="entry name" value="QUINOPROTEIN ALCOHOL DEHYDROGENASE (CYTOCHROME C)"/>
    <property type="match status" value="1"/>
</dbReference>
<keyword evidence="6" id="KW-1185">Reference proteome</keyword>
<dbReference type="InterPro" id="IPR002372">
    <property type="entry name" value="PQQ_rpt_dom"/>
</dbReference>
<sequence>MISLPKHQPRLLRVILTTTALVTALAISGCDRPNQALAYDQNTDDWQHYGGSLSSDQHSTLDQINHQNIHQLEQAWRYQLPAMPVLDTEGKTTEQNDTRFQAQPIVVDDTLYSCAITGYIIALNPLSGKEQWRYDVNQEAVEKQPLRCRSLAYWQQPNRQPTQPLQTCDHRIIFTTPSSQLTAVDARTGVRCASFGEAGQVDLNQGISGRDQASYQVKSIGVIANDLIIVGSTIDDNITIDAPSGVVRAFHAGDGSLAWAWTAVPPSQSNTPRRDRADYQSGTVNSWGPMSADEELGLVFIPTGNPSPDLYGGQRNGSDYYGSSVVALNLADGSVAWHFQTVYHDVWDYDVGAAPALFQHANIGSGRKGVAVSTKTGNVFLLDRQTGEPFYPIEQRPVPQNGVAGEILSATQPFATHPKPLHPEKPEAWGFTPFDEKDCAKKLAQYQWQGPFTPPSLEGTINFPGASGGINWGGAAIDSNNGILIVNQTFMPWVIKLIPRAEMAQYDISEYGFPNQLFEMKGTPYGALRHPLLSSLGGPCNKTPWGTITAVDLVSGDVLWQKPLGTTRDLAPWPLWLDVGTPNLGGVISTAGGVAFATGATDHFVRAFDVNTGEEIWQRRTNGAAMSVPMTYRLSQNGKQYVVFAITGNVDKEIPFELVAYALDE</sequence>
<dbReference type="Gene3D" id="2.140.10.10">
    <property type="entry name" value="Quinoprotein alcohol dehydrogenase-like superfamily"/>
    <property type="match status" value="1"/>
</dbReference>
<dbReference type="CDD" id="cd10280">
    <property type="entry name" value="PQQ_mGDH"/>
    <property type="match status" value="1"/>
</dbReference>
<protein>
    <submittedName>
        <fullName evidence="5">Quinoprotein glucose dehydrogenase</fullName>
        <ecNumber evidence="5">1.1.5.2</ecNumber>
    </submittedName>
</protein>